<sequence>MTPFLSSDPNTSSQSNQNSLLDELLTEPITQLLSSRCFLPSRTLTAAHIVFDGVVTCAYQPLHQVAEAFGDSAANERKTRHWFQKFRSGHLSLCDQARTGRPQAFDDEALQAAIEEDSNQTCGELARQFNTSSEMVRLPLDRLVKTYRLSKWVPHTLLEVHTQQRLAACLSLLSRHHSASIFNWVLTSDEN</sequence>
<dbReference type="InterPro" id="IPR052709">
    <property type="entry name" value="Transposase-MT_Hybrid"/>
</dbReference>
<dbReference type="AlphaFoldDB" id="A0A8X6RDI0"/>
<accession>A0A8X6RDI0</accession>
<organism evidence="1 2">
    <name type="scientific">Trichonephila clavipes</name>
    <name type="common">Golden silk orbweaver</name>
    <name type="synonym">Nephila clavipes</name>
    <dbReference type="NCBI Taxonomy" id="2585209"/>
    <lineage>
        <taxon>Eukaryota</taxon>
        <taxon>Metazoa</taxon>
        <taxon>Ecdysozoa</taxon>
        <taxon>Arthropoda</taxon>
        <taxon>Chelicerata</taxon>
        <taxon>Arachnida</taxon>
        <taxon>Araneae</taxon>
        <taxon>Araneomorphae</taxon>
        <taxon>Entelegynae</taxon>
        <taxon>Araneoidea</taxon>
        <taxon>Nephilidae</taxon>
        <taxon>Trichonephila</taxon>
    </lineage>
</organism>
<dbReference type="GO" id="GO:0044547">
    <property type="term" value="F:DNA topoisomerase binding"/>
    <property type="evidence" value="ECO:0007669"/>
    <property type="project" value="TreeGrafter"/>
</dbReference>
<dbReference type="PANTHER" id="PTHR46060">
    <property type="entry name" value="MARINER MOS1 TRANSPOSASE-LIKE PROTEIN"/>
    <property type="match status" value="1"/>
</dbReference>
<evidence type="ECO:0000313" key="2">
    <source>
        <dbReference type="Proteomes" id="UP000887159"/>
    </source>
</evidence>
<dbReference type="GO" id="GO:0006303">
    <property type="term" value="P:double-strand break repair via nonhomologous end joining"/>
    <property type="evidence" value="ECO:0007669"/>
    <property type="project" value="TreeGrafter"/>
</dbReference>
<evidence type="ECO:0000313" key="1">
    <source>
        <dbReference type="EMBL" id="GFX88410.1"/>
    </source>
</evidence>
<comment type="caution">
    <text evidence="1">The sequence shown here is derived from an EMBL/GenBank/DDBJ whole genome shotgun (WGS) entry which is preliminary data.</text>
</comment>
<dbReference type="GO" id="GO:0046975">
    <property type="term" value="F:histone H3K36 methyltransferase activity"/>
    <property type="evidence" value="ECO:0007669"/>
    <property type="project" value="TreeGrafter"/>
</dbReference>
<dbReference type="GO" id="GO:0044774">
    <property type="term" value="P:mitotic DNA integrity checkpoint signaling"/>
    <property type="evidence" value="ECO:0007669"/>
    <property type="project" value="TreeGrafter"/>
</dbReference>
<dbReference type="GO" id="GO:0015074">
    <property type="term" value="P:DNA integration"/>
    <property type="evidence" value="ECO:0007669"/>
    <property type="project" value="TreeGrafter"/>
</dbReference>
<dbReference type="GO" id="GO:0005634">
    <property type="term" value="C:nucleus"/>
    <property type="evidence" value="ECO:0007669"/>
    <property type="project" value="TreeGrafter"/>
</dbReference>
<dbReference type="GO" id="GO:0003690">
    <property type="term" value="F:double-stranded DNA binding"/>
    <property type="evidence" value="ECO:0007669"/>
    <property type="project" value="TreeGrafter"/>
</dbReference>
<dbReference type="PANTHER" id="PTHR46060:SF2">
    <property type="entry name" value="HISTONE-LYSINE N-METHYLTRANSFERASE SETMAR"/>
    <property type="match status" value="1"/>
</dbReference>
<proteinExistence type="predicted"/>
<name>A0A8X6RDI0_TRICX</name>
<dbReference type="GO" id="GO:0042800">
    <property type="term" value="F:histone H3K4 methyltransferase activity"/>
    <property type="evidence" value="ECO:0007669"/>
    <property type="project" value="TreeGrafter"/>
</dbReference>
<dbReference type="GO" id="GO:0031297">
    <property type="term" value="P:replication fork processing"/>
    <property type="evidence" value="ECO:0007669"/>
    <property type="project" value="TreeGrafter"/>
</dbReference>
<dbReference type="GO" id="GO:0003697">
    <property type="term" value="F:single-stranded DNA binding"/>
    <property type="evidence" value="ECO:0007669"/>
    <property type="project" value="TreeGrafter"/>
</dbReference>
<reference evidence="1" key="1">
    <citation type="submission" date="2020-08" db="EMBL/GenBank/DDBJ databases">
        <title>Multicomponent nature underlies the extraordinary mechanical properties of spider dragline silk.</title>
        <authorList>
            <person name="Kono N."/>
            <person name="Nakamura H."/>
            <person name="Mori M."/>
            <person name="Yoshida Y."/>
            <person name="Ohtoshi R."/>
            <person name="Malay A.D."/>
            <person name="Moran D.A.P."/>
            <person name="Tomita M."/>
            <person name="Numata K."/>
            <person name="Arakawa K."/>
        </authorList>
    </citation>
    <scope>NUCLEOTIDE SEQUENCE</scope>
</reference>
<dbReference type="EMBL" id="BMAU01021052">
    <property type="protein sequence ID" value="GFX88410.1"/>
    <property type="molecule type" value="Genomic_DNA"/>
</dbReference>
<dbReference type="GO" id="GO:0000014">
    <property type="term" value="F:single-stranded DNA endodeoxyribonuclease activity"/>
    <property type="evidence" value="ECO:0007669"/>
    <property type="project" value="TreeGrafter"/>
</dbReference>
<dbReference type="GO" id="GO:0035861">
    <property type="term" value="C:site of double-strand break"/>
    <property type="evidence" value="ECO:0007669"/>
    <property type="project" value="TreeGrafter"/>
</dbReference>
<dbReference type="GO" id="GO:0000793">
    <property type="term" value="C:condensed chromosome"/>
    <property type="evidence" value="ECO:0007669"/>
    <property type="project" value="TreeGrafter"/>
</dbReference>
<dbReference type="Proteomes" id="UP000887159">
    <property type="component" value="Unassembled WGS sequence"/>
</dbReference>
<gene>
    <name evidence="1" type="primary">SETMAR</name>
    <name evidence="1" type="ORF">TNCV_2278781</name>
</gene>
<keyword evidence="2" id="KW-1185">Reference proteome</keyword>
<dbReference type="GO" id="GO:0000729">
    <property type="term" value="P:DNA double-strand break processing"/>
    <property type="evidence" value="ECO:0007669"/>
    <property type="project" value="TreeGrafter"/>
</dbReference>
<protein>
    <submittedName>
        <fullName evidence="1">Histone-lysine N-methyltransferase SETMAR</fullName>
    </submittedName>
</protein>